<evidence type="ECO:0000313" key="3">
    <source>
        <dbReference type="Proteomes" id="UP001198200"/>
    </source>
</evidence>
<keyword evidence="1" id="KW-0472">Membrane</keyword>
<sequence>MSSKTKIFVLKSRNLIWTAVIVVIVILLAILLASALHLDKNQSRSFPKDITESASSAIVSSQSFSDTESFTLSGSYIPGRYAASVVLGGDTVDIVVCVDKNHINSIRAHNLAQSVATLYPLVPSVLQSLESQILSSQSLQGVTYSDSSQYTASLLIDAITRALKKSVTY</sequence>
<evidence type="ECO:0000256" key="1">
    <source>
        <dbReference type="SAM" id="Phobius"/>
    </source>
</evidence>
<organism evidence="2 3">
    <name type="scientific">Anthropogastromicrobium aceti</name>
    <dbReference type="NCBI Taxonomy" id="2981768"/>
    <lineage>
        <taxon>Bacteria</taxon>
        <taxon>Bacillati</taxon>
        <taxon>Bacillota</taxon>
        <taxon>Clostridia</taxon>
        <taxon>Lachnospirales</taxon>
        <taxon>Lachnospiraceae</taxon>
        <taxon>Anthropogastromicrobium</taxon>
    </lineage>
</organism>
<dbReference type="AlphaFoldDB" id="A0AAE3JC92"/>
<dbReference type="EMBL" id="JAJEQN010000018">
    <property type="protein sequence ID" value="MCC2221634.1"/>
    <property type="molecule type" value="Genomic_DNA"/>
</dbReference>
<comment type="caution">
    <text evidence="2">The sequence shown here is derived from an EMBL/GenBank/DDBJ whole genome shotgun (WGS) entry which is preliminary data.</text>
</comment>
<feature type="transmembrane region" description="Helical" evidence="1">
    <location>
        <begin position="15"/>
        <end position="38"/>
    </location>
</feature>
<reference evidence="2 3" key="1">
    <citation type="submission" date="2021-10" db="EMBL/GenBank/DDBJ databases">
        <title>Anaerobic single-cell dispensing facilitates the cultivation of human gut bacteria.</title>
        <authorList>
            <person name="Afrizal A."/>
        </authorList>
    </citation>
    <scope>NUCLEOTIDE SEQUENCE [LARGE SCALE GENOMIC DNA]</scope>
    <source>
        <strain evidence="2 3">CLA-AA-H224</strain>
    </source>
</reference>
<proteinExistence type="predicted"/>
<dbReference type="RefSeq" id="WP_308731727.1">
    <property type="nucleotide sequence ID" value="NZ_JAJEQN010000018.1"/>
</dbReference>
<dbReference type="Proteomes" id="UP001198200">
    <property type="component" value="Unassembled WGS sequence"/>
</dbReference>
<keyword evidence="3" id="KW-1185">Reference proteome</keyword>
<name>A0AAE3JC92_9FIRM</name>
<evidence type="ECO:0008006" key="4">
    <source>
        <dbReference type="Google" id="ProtNLM"/>
    </source>
</evidence>
<gene>
    <name evidence="2" type="ORF">LKD48_08320</name>
</gene>
<keyword evidence="1" id="KW-0812">Transmembrane</keyword>
<accession>A0AAE3JC92</accession>
<evidence type="ECO:0000313" key="2">
    <source>
        <dbReference type="EMBL" id="MCC2221634.1"/>
    </source>
</evidence>
<keyword evidence="1" id="KW-1133">Transmembrane helix</keyword>
<protein>
    <recommendedName>
        <fullName evidence="4">FMN-binding domain-containing protein</fullName>
    </recommendedName>
</protein>